<dbReference type="Proteomes" id="UP000595095">
    <property type="component" value="Chromosome"/>
</dbReference>
<reference evidence="9 10" key="1">
    <citation type="submission" date="2020-11" db="EMBL/GenBank/DDBJ databases">
        <title>Complete genome sequence for Salinimonas sp. strain G2-b.</title>
        <authorList>
            <person name="Park S.-J."/>
        </authorList>
    </citation>
    <scope>NUCLEOTIDE SEQUENCE [LARGE SCALE GENOMIC DNA]</scope>
    <source>
        <strain evidence="9 10">G2-b</strain>
    </source>
</reference>
<keyword evidence="3" id="KW-0520">NAD</keyword>
<evidence type="ECO:0000313" key="9">
    <source>
        <dbReference type="EMBL" id="QPG05360.1"/>
    </source>
</evidence>
<dbReference type="PANTHER" id="PTHR43570">
    <property type="entry name" value="ALDEHYDE DEHYDROGENASE"/>
    <property type="match status" value="1"/>
</dbReference>
<feature type="active site" evidence="5 6">
    <location>
        <position position="225"/>
    </location>
</feature>
<dbReference type="InterPro" id="IPR012394">
    <property type="entry name" value="Aldehyde_DH_NAD(P)"/>
</dbReference>
<dbReference type="PROSITE" id="PS00687">
    <property type="entry name" value="ALDEHYDE_DEHYDR_GLU"/>
    <property type="match status" value="1"/>
</dbReference>
<name>A0A7S9HCN5_9ALTE</name>
<evidence type="ECO:0000256" key="4">
    <source>
        <dbReference type="PIRNR" id="PIRNR036492"/>
    </source>
</evidence>
<dbReference type="InterPro" id="IPR016163">
    <property type="entry name" value="Ald_DH_C"/>
</dbReference>
<sequence length="471" mass="52162">MSYASADSASFDNQDGFSAPQVLAQLRQSFASDRTRTLPWRRAQLSALESLLKHHTDELITALYQDLGKSKTEAWTSEIGFLLTDIKHTLRHLKKWMRPHKVPTPLIAQPGSSAVFYEPLGCVLVIGAWNYPLQLTLAPCIAAIAAGNCVLLKPSELAPATSSLIKKLIPRYLDNTAIAVIEGGKAETTDLLAQSWDHIFYTGGEAVGKIVMQAASQHLTPVTLELGGKSPCLVERSADVEVAARRIVWGKWMNAGQTCVAPDYIIVEECVKDALLKALKKEIRAQYTRQPLQSPDYGKIINRHHFDRLCGYLENQQLYFGGETDPQEHKIGPTIVLDPDADSPIMQEEIFGPLLPVLTTTQISESLDFIRQRAKPLALYLFTNDSKLEQRVIRKVSAGSVCVNDIMMFMTNANLPFGGVGTSGMGQYHGHAGFAQLSHKKSVMIRKFWLDVAVRYAPFSSFKLAILKKLL</sequence>
<organism evidence="9 10">
    <name type="scientific">Salinimonas marina</name>
    <dbReference type="NCBI Taxonomy" id="2785918"/>
    <lineage>
        <taxon>Bacteria</taxon>
        <taxon>Pseudomonadati</taxon>
        <taxon>Pseudomonadota</taxon>
        <taxon>Gammaproteobacteria</taxon>
        <taxon>Alteromonadales</taxon>
        <taxon>Alteromonadaceae</taxon>
        <taxon>Alteromonas/Salinimonas group</taxon>
        <taxon>Salinimonas</taxon>
    </lineage>
</organism>
<dbReference type="RefSeq" id="WP_195810450.1">
    <property type="nucleotide sequence ID" value="NZ_CP064795.1"/>
</dbReference>
<evidence type="ECO:0000313" key="10">
    <source>
        <dbReference type="Proteomes" id="UP000595095"/>
    </source>
</evidence>
<dbReference type="CDD" id="cd07087">
    <property type="entry name" value="ALDH_F3-13-14_CALDH-like"/>
    <property type="match status" value="1"/>
</dbReference>
<dbReference type="GO" id="GO:0006081">
    <property type="term" value="P:aldehyde metabolic process"/>
    <property type="evidence" value="ECO:0007669"/>
    <property type="project" value="InterPro"/>
</dbReference>
<dbReference type="InterPro" id="IPR015590">
    <property type="entry name" value="Aldehyde_DH_dom"/>
</dbReference>
<dbReference type="PANTHER" id="PTHR43570:SF16">
    <property type="entry name" value="ALDEHYDE DEHYDROGENASE TYPE III, ISOFORM Q"/>
    <property type="match status" value="1"/>
</dbReference>
<dbReference type="InterPro" id="IPR016162">
    <property type="entry name" value="Ald_DH_N"/>
</dbReference>
<evidence type="ECO:0000256" key="7">
    <source>
        <dbReference type="RuleBase" id="RU003345"/>
    </source>
</evidence>
<dbReference type="EMBL" id="CP064795">
    <property type="protein sequence ID" value="QPG05360.1"/>
    <property type="molecule type" value="Genomic_DNA"/>
</dbReference>
<dbReference type="InterPro" id="IPR029510">
    <property type="entry name" value="Ald_DH_CS_GLU"/>
</dbReference>
<keyword evidence="10" id="KW-1185">Reference proteome</keyword>
<comment type="similarity">
    <text evidence="1 4 7">Belongs to the aldehyde dehydrogenase family.</text>
</comment>
<evidence type="ECO:0000256" key="5">
    <source>
        <dbReference type="PIRSR" id="PIRSR036492-1"/>
    </source>
</evidence>
<dbReference type="Gene3D" id="3.40.605.10">
    <property type="entry name" value="Aldehyde Dehydrogenase, Chain A, domain 1"/>
    <property type="match status" value="1"/>
</dbReference>
<protein>
    <recommendedName>
        <fullName evidence="4">Aldehyde dehydrogenase</fullName>
    </recommendedName>
</protein>
<accession>A0A7S9HCN5</accession>
<dbReference type="FunFam" id="3.40.309.10:FF:000003">
    <property type="entry name" value="Aldehyde dehydrogenase"/>
    <property type="match status" value="1"/>
</dbReference>
<dbReference type="FunFam" id="3.40.605.10:FF:000004">
    <property type="entry name" value="Aldehyde dehydrogenase"/>
    <property type="match status" value="1"/>
</dbReference>
<proteinExistence type="inferred from homology"/>
<evidence type="ECO:0000256" key="1">
    <source>
        <dbReference type="ARBA" id="ARBA00009986"/>
    </source>
</evidence>
<evidence type="ECO:0000259" key="8">
    <source>
        <dbReference type="Pfam" id="PF00171"/>
    </source>
</evidence>
<dbReference type="KEGG" id="smaa:IT774_14820"/>
<dbReference type="GO" id="GO:0004029">
    <property type="term" value="F:aldehyde dehydrogenase (NAD+) activity"/>
    <property type="evidence" value="ECO:0007669"/>
    <property type="project" value="TreeGrafter"/>
</dbReference>
<gene>
    <name evidence="9" type="ORF">IT774_14820</name>
</gene>
<dbReference type="Pfam" id="PF00171">
    <property type="entry name" value="Aldedh"/>
    <property type="match status" value="1"/>
</dbReference>
<dbReference type="PIRSF" id="PIRSF036492">
    <property type="entry name" value="ALDH"/>
    <property type="match status" value="1"/>
</dbReference>
<feature type="domain" description="Aldehyde dehydrogenase" evidence="8">
    <location>
        <begin position="27"/>
        <end position="443"/>
    </location>
</feature>
<dbReference type="SUPFAM" id="SSF53720">
    <property type="entry name" value="ALDH-like"/>
    <property type="match status" value="1"/>
</dbReference>
<dbReference type="Gene3D" id="3.40.309.10">
    <property type="entry name" value="Aldehyde Dehydrogenase, Chain A, domain 2"/>
    <property type="match status" value="1"/>
</dbReference>
<dbReference type="InterPro" id="IPR016161">
    <property type="entry name" value="Ald_DH/histidinol_DH"/>
</dbReference>
<evidence type="ECO:0000256" key="6">
    <source>
        <dbReference type="PROSITE-ProRule" id="PRU10007"/>
    </source>
</evidence>
<keyword evidence="2 4" id="KW-0560">Oxidoreductase</keyword>
<dbReference type="AlphaFoldDB" id="A0A7S9HCN5"/>
<dbReference type="GO" id="GO:0005737">
    <property type="term" value="C:cytoplasm"/>
    <property type="evidence" value="ECO:0007669"/>
    <property type="project" value="TreeGrafter"/>
</dbReference>
<evidence type="ECO:0000256" key="3">
    <source>
        <dbReference type="ARBA" id="ARBA00023027"/>
    </source>
</evidence>
<feature type="active site" evidence="5">
    <location>
        <position position="259"/>
    </location>
</feature>
<evidence type="ECO:0000256" key="2">
    <source>
        <dbReference type="ARBA" id="ARBA00023002"/>
    </source>
</evidence>